<dbReference type="Gene3D" id="1.10.357.10">
    <property type="entry name" value="Tetracycline Repressor, domain 2"/>
    <property type="match status" value="1"/>
</dbReference>
<feature type="DNA-binding region" description="H-T-H motif" evidence="5">
    <location>
        <begin position="39"/>
        <end position="58"/>
    </location>
</feature>
<sequence length="204" mass="22743">MTSKPTSPRYRRYSSETRAAMLIEAGLSCLAKWGIAGFNFDRICAEANVSRGLLTHHFGSKDAFLAACYSAMYDRFTTGVTSAYGSSPSLVELVEMNFSQDVFNPDNLRIWLALWGQIAVNPELQAVHRKRYQDFLKLVAQAVEECAQSRGVQVNAQTIAVLFVALIDGLWLEQAIDPTMLSREAARLACYDFLEEFLGPLAKM</sequence>
<gene>
    <name evidence="7" type="ORF">Q9295_14690</name>
</gene>
<dbReference type="RefSeq" id="WP_306681326.1">
    <property type="nucleotide sequence ID" value="NZ_JAVDBT010000014.1"/>
</dbReference>
<evidence type="ECO:0000256" key="4">
    <source>
        <dbReference type="ARBA" id="ARBA00023163"/>
    </source>
</evidence>
<accession>A0ABU0W0U5</accession>
<dbReference type="PANTHER" id="PTHR30055">
    <property type="entry name" value="HTH-TYPE TRANSCRIPTIONAL REGULATOR RUTR"/>
    <property type="match status" value="1"/>
</dbReference>
<evidence type="ECO:0000259" key="6">
    <source>
        <dbReference type="PROSITE" id="PS50977"/>
    </source>
</evidence>
<evidence type="ECO:0000313" key="7">
    <source>
        <dbReference type="EMBL" id="MDQ2067623.1"/>
    </source>
</evidence>
<dbReference type="Pfam" id="PF00440">
    <property type="entry name" value="TetR_N"/>
    <property type="match status" value="1"/>
</dbReference>
<name>A0ABU0W0U5_9RHOB</name>
<dbReference type="Pfam" id="PF13977">
    <property type="entry name" value="TetR_C_6"/>
    <property type="match status" value="1"/>
</dbReference>
<dbReference type="EMBL" id="JAVDBT010000014">
    <property type="protein sequence ID" value="MDQ2067623.1"/>
    <property type="molecule type" value="Genomic_DNA"/>
</dbReference>
<dbReference type="SUPFAM" id="SSF46689">
    <property type="entry name" value="Homeodomain-like"/>
    <property type="match status" value="1"/>
</dbReference>
<evidence type="ECO:0000256" key="3">
    <source>
        <dbReference type="ARBA" id="ARBA00023125"/>
    </source>
</evidence>
<dbReference type="PROSITE" id="PS50977">
    <property type="entry name" value="HTH_TETR_2"/>
    <property type="match status" value="1"/>
</dbReference>
<dbReference type="InterPro" id="IPR009057">
    <property type="entry name" value="Homeodomain-like_sf"/>
</dbReference>
<evidence type="ECO:0000256" key="1">
    <source>
        <dbReference type="ARBA" id="ARBA00022491"/>
    </source>
</evidence>
<dbReference type="InterPro" id="IPR001647">
    <property type="entry name" value="HTH_TetR"/>
</dbReference>
<evidence type="ECO:0000256" key="5">
    <source>
        <dbReference type="PROSITE-ProRule" id="PRU00335"/>
    </source>
</evidence>
<dbReference type="PANTHER" id="PTHR30055:SF228">
    <property type="entry name" value="TRANSCRIPTIONAL REGULATOR-RELATED"/>
    <property type="match status" value="1"/>
</dbReference>
<proteinExistence type="predicted"/>
<feature type="domain" description="HTH tetR-type" evidence="6">
    <location>
        <begin position="16"/>
        <end position="76"/>
    </location>
</feature>
<keyword evidence="4" id="KW-0804">Transcription</keyword>
<evidence type="ECO:0000256" key="2">
    <source>
        <dbReference type="ARBA" id="ARBA00023015"/>
    </source>
</evidence>
<dbReference type="Proteomes" id="UP001239680">
    <property type="component" value="Unassembled WGS sequence"/>
</dbReference>
<dbReference type="SUPFAM" id="SSF48498">
    <property type="entry name" value="Tetracyclin repressor-like, C-terminal domain"/>
    <property type="match status" value="1"/>
</dbReference>
<keyword evidence="2" id="KW-0805">Transcription regulation</keyword>
<comment type="caution">
    <text evidence="7">The sequence shown here is derived from an EMBL/GenBank/DDBJ whole genome shotgun (WGS) entry which is preliminary data.</text>
</comment>
<dbReference type="InterPro" id="IPR036271">
    <property type="entry name" value="Tet_transcr_reg_TetR-rel_C_sf"/>
</dbReference>
<keyword evidence="3 5" id="KW-0238">DNA-binding</keyword>
<organism evidence="7 8">
    <name type="scientific">Pseudogemmobacter lacusdianii</name>
    <dbReference type="NCBI Taxonomy" id="3069608"/>
    <lineage>
        <taxon>Bacteria</taxon>
        <taxon>Pseudomonadati</taxon>
        <taxon>Pseudomonadota</taxon>
        <taxon>Alphaproteobacteria</taxon>
        <taxon>Rhodobacterales</taxon>
        <taxon>Paracoccaceae</taxon>
        <taxon>Pseudogemmobacter</taxon>
    </lineage>
</organism>
<dbReference type="InterPro" id="IPR039538">
    <property type="entry name" value="BetI_C"/>
</dbReference>
<keyword evidence="1" id="KW-0678">Repressor</keyword>
<keyword evidence="8" id="KW-1185">Reference proteome</keyword>
<evidence type="ECO:0000313" key="8">
    <source>
        <dbReference type="Proteomes" id="UP001239680"/>
    </source>
</evidence>
<reference evidence="7 8" key="1">
    <citation type="submission" date="2023-08" db="EMBL/GenBank/DDBJ databases">
        <title>Characterization of two Paracoccaceae strains isolated from Phycosphere and proposal of Xinfangfangia lacusdiani sp. nov.</title>
        <authorList>
            <person name="Deng Y."/>
            <person name="Zhang Y.Q."/>
        </authorList>
    </citation>
    <scope>NUCLEOTIDE SEQUENCE [LARGE SCALE GENOMIC DNA]</scope>
    <source>
        <strain evidence="7 8">CPCC 101601</strain>
    </source>
</reference>
<dbReference type="InterPro" id="IPR050109">
    <property type="entry name" value="HTH-type_TetR-like_transc_reg"/>
</dbReference>
<protein>
    <submittedName>
        <fullName evidence="7">TetR family transcriptional regulator C-terminal domain-containing protein</fullName>
    </submittedName>
</protein>